<dbReference type="OrthoDB" id="5860898at2759"/>
<evidence type="ECO:0000313" key="1">
    <source>
        <dbReference type="EMBL" id="KJH41283.1"/>
    </source>
</evidence>
<reference evidence="1 2" key="1">
    <citation type="submission" date="2013-11" db="EMBL/GenBank/DDBJ databases">
        <title>Draft genome of the bovine lungworm Dictyocaulus viviparus.</title>
        <authorList>
            <person name="Mitreva M."/>
        </authorList>
    </citation>
    <scope>NUCLEOTIDE SEQUENCE [LARGE SCALE GENOMIC DNA]</scope>
    <source>
        <strain evidence="1 2">HannoverDv2000</strain>
    </source>
</reference>
<evidence type="ECO:0000313" key="2">
    <source>
        <dbReference type="Proteomes" id="UP000053766"/>
    </source>
</evidence>
<gene>
    <name evidence="1" type="ORF">DICVIV_12741</name>
</gene>
<organism evidence="1 2">
    <name type="scientific">Dictyocaulus viviparus</name>
    <name type="common">Bovine lungworm</name>
    <dbReference type="NCBI Taxonomy" id="29172"/>
    <lineage>
        <taxon>Eukaryota</taxon>
        <taxon>Metazoa</taxon>
        <taxon>Ecdysozoa</taxon>
        <taxon>Nematoda</taxon>
        <taxon>Chromadorea</taxon>
        <taxon>Rhabditida</taxon>
        <taxon>Rhabditina</taxon>
        <taxon>Rhabditomorpha</taxon>
        <taxon>Strongyloidea</taxon>
        <taxon>Metastrongylidae</taxon>
        <taxon>Dictyocaulus</taxon>
    </lineage>
</organism>
<dbReference type="STRING" id="29172.A0A0D8X9P6"/>
<protein>
    <submittedName>
        <fullName evidence="1">Uncharacterized protein</fullName>
    </submittedName>
</protein>
<proteinExistence type="predicted"/>
<dbReference type="AlphaFoldDB" id="A0A0D8X9P6"/>
<reference evidence="2" key="2">
    <citation type="journal article" date="2016" name="Sci. Rep.">
        <title>Dictyocaulus viviparus genome, variome and transcriptome elucidate lungworm biology and support future intervention.</title>
        <authorList>
            <person name="McNulty S.N."/>
            <person name="Strube C."/>
            <person name="Rosa B.A."/>
            <person name="Martin J.C."/>
            <person name="Tyagi R."/>
            <person name="Choi Y.J."/>
            <person name="Wang Q."/>
            <person name="Hallsworth Pepin K."/>
            <person name="Zhang X."/>
            <person name="Ozersky P."/>
            <person name="Wilson R.K."/>
            <person name="Sternberg P.W."/>
            <person name="Gasser R.B."/>
            <person name="Mitreva M."/>
        </authorList>
    </citation>
    <scope>NUCLEOTIDE SEQUENCE [LARGE SCALE GENOMIC DNA]</scope>
    <source>
        <strain evidence="2">HannoverDv2000</strain>
    </source>
</reference>
<keyword evidence="2" id="KW-1185">Reference proteome</keyword>
<dbReference type="EMBL" id="KN716859">
    <property type="protein sequence ID" value="KJH41283.1"/>
    <property type="molecule type" value="Genomic_DNA"/>
</dbReference>
<name>A0A0D8X9P6_DICVI</name>
<dbReference type="Proteomes" id="UP000053766">
    <property type="component" value="Unassembled WGS sequence"/>
</dbReference>
<sequence>MLAQGTKAIYLESALLGVAGFEFAYDYIVNIMGEYGCGPSDDRRWCVLLDEHGYVFYSNQRDISYEDYLQFADVEDPIKKGKHISQWFGNINRVSQRAILKYTDHQATCTERKVVVMSANSVRHIRRRSTREAMDSRSRPQSTNLIDMNRSDRPCTLNSVKCSVSRRILIYGVGSARLVNASVPTESKGFLRPMKLILSRLEAVRALADEMACWTLKGGTFGTT</sequence>
<accession>A0A0D8X9P6</accession>